<sequence length="115" mass="12906">MWNTTSVENFTPTMKITLDKDMFVGATFVESDLVDNLSVIHDMGQGYFVAVSPVAHVPNLGERVIPHFMVRGTQDPLISNEVVEPFEEDLKTNDKAVEYTQVEGAGYAFFDLILY</sequence>
<dbReference type="InterPro" id="IPR029058">
    <property type="entry name" value="AB_hydrolase_fold"/>
</dbReference>
<evidence type="ECO:0000313" key="2">
    <source>
        <dbReference type="Proteomes" id="UP001221366"/>
    </source>
</evidence>
<comment type="caution">
    <text evidence="1">The sequence shown here is derived from an EMBL/GenBank/DDBJ whole genome shotgun (WGS) entry which is preliminary data.</text>
</comment>
<dbReference type="EMBL" id="JARFVB010000001">
    <property type="protein sequence ID" value="MDF0714695.1"/>
    <property type="molecule type" value="Genomic_DNA"/>
</dbReference>
<evidence type="ECO:0000313" key="1">
    <source>
        <dbReference type="EMBL" id="MDF0714695.1"/>
    </source>
</evidence>
<reference evidence="1 2" key="1">
    <citation type="submission" date="2023-03" db="EMBL/GenBank/DDBJ databases">
        <title>Muricauda XX sp. nov. and Muricauda XXX sp. nov., two novel species isolated from Okinawa Trough.</title>
        <authorList>
            <person name="Cao W."/>
            <person name="Deng X."/>
        </authorList>
    </citation>
    <scope>NUCLEOTIDE SEQUENCE [LARGE SCALE GENOMIC DNA]</scope>
    <source>
        <strain evidence="1 2">334s03</strain>
    </source>
</reference>
<accession>A0ABT5XU28</accession>
<dbReference type="Proteomes" id="UP001221366">
    <property type="component" value="Unassembled WGS sequence"/>
</dbReference>
<dbReference type="RefSeq" id="WP_275613980.1">
    <property type="nucleotide sequence ID" value="NZ_JARFVB010000001.1"/>
</dbReference>
<name>A0ABT5XU28_9FLAO</name>
<gene>
    <name evidence="1" type="ORF">PY092_00920</name>
</gene>
<keyword evidence="2" id="KW-1185">Reference proteome</keyword>
<proteinExistence type="predicted"/>
<protein>
    <submittedName>
        <fullName evidence="1">Uncharacterized protein</fullName>
    </submittedName>
</protein>
<dbReference type="SUPFAM" id="SSF53474">
    <property type="entry name" value="alpha/beta-Hydrolases"/>
    <property type="match status" value="1"/>
</dbReference>
<organism evidence="1 2">
    <name type="scientific">Flagellimonas yonaguniensis</name>
    <dbReference type="NCBI Taxonomy" id="3031325"/>
    <lineage>
        <taxon>Bacteria</taxon>
        <taxon>Pseudomonadati</taxon>
        <taxon>Bacteroidota</taxon>
        <taxon>Flavobacteriia</taxon>
        <taxon>Flavobacteriales</taxon>
        <taxon>Flavobacteriaceae</taxon>
        <taxon>Flagellimonas</taxon>
    </lineage>
</organism>
<dbReference type="Gene3D" id="3.40.50.1820">
    <property type="entry name" value="alpha/beta hydrolase"/>
    <property type="match status" value="1"/>
</dbReference>